<gene>
    <name evidence="8 12" type="primary">rplV</name>
</gene>
<dbReference type="GO" id="GO:0003735">
    <property type="term" value="F:structural constituent of ribosome"/>
    <property type="evidence" value="ECO:0007669"/>
    <property type="project" value="InterPro"/>
</dbReference>
<dbReference type="PROSITE" id="PS00464">
    <property type="entry name" value="RIBOSOMAL_L22"/>
    <property type="match status" value="1"/>
</dbReference>
<dbReference type="InterPro" id="IPR036394">
    <property type="entry name" value="Ribosomal_uL22_sf"/>
</dbReference>
<organism evidence="12">
    <name type="scientific">uncultured bacterium Rifle_16ft_4_minimus_28965</name>
    <dbReference type="NCBI Taxonomy" id="1665156"/>
    <lineage>
        <taxon>Bacteria</taxon>
        <taxon>environmental samples</taxon>
    </lineage>
</organism>
<evidence type="ECO:0000256" key="1">
    <source>
        <dbReference type="ARBA" id="ARBA00009451"/>
    </source>
</evidence>
<evidence type="ECO:0000256" key="7">
    <source>
        <dbReference type="ARBA" id="ARBA00035207"/>
    </source>
</evidence>
<evidence type="ECO:0000256" key="10">
    <source>
        <dbReference type="RuleBase" id="RU004006"/>
    </source>
</evidence>
<comment type="function">
    <text evidence="8 11">This protein binds specifically to 23S rRNA; its binding is stimulated by other ribosomal proteins, e.g., L4, L17, and L20. It is important during the early stages of 50S assembly. It makes multiple contacts with different domains of the 23S rRNA in the assembled 50S subunit and ribosome.</text>
</comment>
<comment type="similarity">
    <text evidence="1 8 9">Belongs to the universal ribosomal protein uL22 family.</text>
</comment>
<evidence type="ECO:0000256" key="3">
    <source>
        <dbReference type="ARBA" id="ARBA00022884"/>
    </source>
</evidence>
<dbReference type="GO" id="GO:0022625">
    <property type="term" value="C:cytosolic large ribosomal subunit"/>
    <property type="evidence" value="ECO:0007669"/>
    <property type="project" value="TreeGrafter"/>
</dbReference>
<dbReference type="GO" id="GO:0019843">
    <property type="term" value="F:rRNA binding"/>
    <property type="evidence" value="ECO:0007669"/>
    <property type="project" value="UniProtKB-UniRule"/>
</dbReference>
<keyword evidence="5 8" id="KW-0687">Ribonucleoprotein</keyword>
<dbReference type="SUPFAM" id="SSF54843">
    <property type="entry name" value="Ribosomal protein L22"/>
    <property type="match status" value="1"/>
</dbReference>
<dbReference type="InterPro" id="IPR005727">
    <property type="entry name" value="Ribosomal_uL22_bac/chlpt-type"/>
</dbReference>
<dbReference type="CDD" id="cd00336">
    <property type="entry name" value="Ribosomal_L22"/>
    <property type="match status" value="1"/>
</dbReference>
<dbReference type="Pfam" id="PF00237">
    <property type="entry name" value="Ribosomal_L22"/>
    <property type="match status" value="1"/>
</dbReference>
<comment type="subunit">
    <text evidence="8 10">Part of the 50S ribosomal subunit.</text>
</comment>
<comment type="function">
    <text evidence="6">This protein binds specifically to 23S rRNA; its binding is stimulated by other ribosomal proteins, e.g. L4, L17, and L20. It is important during the early stages of 50S assembly. It makes multiple contacts with different domains of the 23S rRNA in the assembled 50S subunit and ribosome.</text>
</comment>
<dbReference type="EMBL" id="KT007066">
    <property type="protein sequence ID" value="AKQ05247.1"/>
    <property type="molecule type" value="Genomic_DNA"/>
</dbReference>
<dbReference type="NCBIfam" id="TIGR01044">
    <property type="entry name" value="rplV_bact"/>
    <property type="match status" value="1"/>
</dbReference>
<dbReference type="InterPro" id="IPR047867">
    <property type="entry name" value="Ribosomal_uL22_bac/org-type"/>
</dbReference>
<evidence type="ECO:0000256" key="8">
    <source>
        <dbReference type="HAMAP-Rule" id="MF_01331"/>
    </source>
</evidence>
<dbReference type="GO" id="GO:0006412">
    <property type="term" value="P:translation"/>
    <property type="evidence" value="ECO:0007669"/>
    <property type="project" value="UniProtKB-UniRule"/>
</dbReference>
<sequence>METRAVLKFGRVPPRKARLVIDLIRGRDVRQALAIIRFTPKRAARMIGKVLQSAMANAQHNHGVREVDRLFVKAAYVDEGPRWKRWTPRAMGRATPIRKRTSHITIVLDERPAS</sequence>
<evidence type="ECO:0000256" key="6">
    <source>
        <dbReference type="ARBA" id="ARBA00025084"/>
    </source>
</evidence>
<keyword evidence="3 8" id="KW-0694">RNA-binding</keyword>
<evidence type="ECO:0000256" key="5">
    <source>
        <dbReference type="ARBA" id="ARBA00023274"/>
    </source>
</evidence>
<dbReference type="PANTHER" id="PTHR13501">
    <property type="entry name" value="CHLOROPLAST 50S RIBOSOMAL PROTEIN L22-RELATED"/>
    <property type="match status" value="1"/>
</dbReference>
<dbReference type="InterPro" id="IPR001063">
    <property type="entry name" value="Ribosomal_uL22"/>
</dbReference>
<dbReference type="FunFam" id="3.90.470.10:FF:000011">
    <property type="entry name" value="50S ribosomal protein L22"/>
    <property type="match status" value="1"/>
</dbReference>
<reference evidence="12" key="1">
    <citation type="journal article" date="2015" name="ISME J.">
        <title>Aquifer environment selects for microbial species cohorts in sediment and groundwater.</title>
        <authorList>
            <person name="Hug L.A."/>
            <person name="Thomas B.C."/>
            <person name="Brown C.T."/>
            <person name="Frischkorn K.R."/>
            <person name="Williams K.H."/>
            <person name="Tringe S.G."/>
            <person name="Banfield J.F."/>
        </authorList>
    </citation>
    <scope>NUCLEOTIDE SEQUENCE</scope>
</reference>
<dbReference type="Gene3D" id="3.90.470.10">
    <property type="entry name" value="Ribosomal protein L22/L17"/>
    <property type="match status" value="1"/>
</dbReference>
<evidence type="ECO:0000256" key="9">
    <source>
        <dbReference type="RuleBase" id="RU004005"/>
    </source>
</evidence>
<evidence type="ECO:0000256" key="2">
    <source>
        <dbReference type="ARBA" id="ARBA00022730"/>
    </source>
</evidence>
<accession>A0A0H4TF40</accession>
<dbReference type="AlphaFoldDB" id="A0A0H4TF40"/>
<keyword evidence="2 8" id="KW-0699">rRNA-binding</keyword>
<dbReference type="InterPro" id="IPR018260">
    <property type="entry name" value="Ribosomal_uL22_CS"/>
</dbReference>
<evidence type="ECO:0000313" key="12">
    <source>
        <dbReference type="EMBL" id="AKQ05247.1"/>
    </source>
</evidence>
<dbReference type="PANTHER" id="PTHR13501:SF8">
    <property type="entry name" value="LARGE RIBOSOMAL SUBUNIT PROTEIN UL22M"/>
    <property type="match status" value="1"/>
</dbReference>
<evidence type="ECO:0000256" key="4">
    <source>
        <dbReference type="ARBA" id="ARBA00022980"/>
    </source>
</evidence>
<protein>
    <recommendedName>
        <fullName evidence="7 8">Large ribosomal subunit protein uL22</fullName>
    </recommendedName>
</protein>
<keyword evidence="4 8" id="KW-0689">Ribosomal protein</keyword>
<evidence type="ECO:0000256" key="11">
    <source>
        <dbReference type="RuleBase" id="RU004008"/>
    </source>
</evidence>
<name>A0A0H4TF40_9BACT</name>
<comment type="function">
    <text evidence="8">The globular domain of the protein is located near the polypeptide exit tunnel on the outside of the subunit, while an extended beta-hairpin is found that lines the wall of the exit tunnel in the center of the 70S ribosome.</text>
</comment>
<dbReference type="HAMAP" id="MF_01331_B">
    <property type="entry name" value="Ribosomal_uL22_B"/>
    <property type="match status" value="1"/>
</dbReference>
<proteinExistence type="inferred from homology"/>